<keyword evidence="1" id="KW-1133">Transmembrane helix</keyword>
<sequence>MRGINTVFPLNGPDIIVASILPSRSETTRSRVPLHIPTSLFKLRIMMIGVSTFKTIRSGGIPEKFRDFKNSCSNMFGSATLSSLSTDRYSFVSPVRRSATISLMRLTLASVGAKMARSTKYSSCRLSSPTPGYTASIRALTFRSLRSSSGLVSPTSKRVSVAGNKIKVWGCIHVFALFVFLTVPSVMAAFLRYYARITGKTYVVLADVGIVRVATLANLK</sequence>
<name>A0A225WTZ6_9STRA</name>
<proteinExistence type="predicted"/>
<dbReference type="Proteomes" id="UP000198211">
    <property type="component" value="Unassembled WGS sequence"/>
</dbReference>
<dbReference type="OrthoDB" id="127414at2759"/>
<evidence type="ECO:0000256" key="1">
    <source>
        <dbReference type="SAM" id="Phobius"/>
    </source>
</evidence>
<comment type="caution">
    <text evidence="2">The sequence shown here is derived from an EMBL/GenBank/DDBJ whole genome shotgun (WGS) entry which is preliminary data.</text>
</comment>
<dbReference type="EMBL" id="NBNE01000312">
    <property type="protein sequence ID" value="OWZ20558.1"/>
    <property type="molecule type" value="Genomic_DNA"/>
</dbReference>
<keyword evidence="1" id="KW-0812">Transmembrane</keyword>
<organism evidence="2 3">
    <name type="scientific">Phytophthora megakarya</name>
    <dbReference type="NCBI Taxonomy" id="4795"/>
    <lineage>
        <taxon>Eukaryota</taxon>
        <taxon>Sar</taxon>
        <taxon>Stramenopiles</taxon>
        <taxon>Oomycota</taxon>
        <taxon>Peronosporomycetes</taxon>
        <taxon>Peronosporales</taxon>
        <taxon>Peronosporaceae</taxon>
        <taxon>Phytophthora</taxon>
    </lineage>
</organism>
<keyword evidence="1" id="KW-0472">Membrane</keyword>
<accession>A0A225WTZ6</accession>
<evidence type="ECO:0000313" key="3">
    <source>
        <dbReference type="Proteomes" id="UP000198211"/>
    </source>
</evidence>
<dbReference type="AlphaFoldDB" id="A0A225WTZ6"/>
<keyword evidence="3" id="KW-1185">Reference proteome</keyword>
<protein>
    <submittedName>
        <fullName evidence="2">Uncharacterized protein</fullName>
    </submittedName>
</protein>
<feature type="transmembrane region" description="Helical" evidence="1">
    <location>
        <begin position="174"/>
        <end position="195"/>
    </location>
</feature>
<reference evidence="3" key="1">
    <citation type="submission" date="2017-03" db="EMBL/GenBank/DDBJ databases">
        <title>Phytopthora megakarya and P. palmivora, two closely related causual agents of cacao black pod achieved similar genome size and gene model numbers by different mechanisms.</title>
        <authorList>
            <person name="Ali S."/>
            <person name="Shao J."/>
            <person name="Larry D.J."/>
            <person name="Kronmiller B."/>
            <person name="Shen D."/>
            <person name="Strem M.D."/>
            <person name="Melnick R.L."/>
            <person name="Guiltinan M.J."/>
            <person name="Tyler B.M."/>
            <person name="Meinhardt L.W."/>
            <person name="Bailey B.A."/>
        </authorList>
    </citation>
    <scope>NUCLEOTIDE SEQUENCE [LARGE SCALE GENOMIC DNA]</scope>
    <source>
        <strain evidence="3">zdho120</strain>
    </source>
</reference>
<gene>
    <name evidence="2" type="ORF">PHMEG_0005021</name>
</gene>
<evidence type="ECO:0000313" key="2">
    <source>
        <dbReference type="EMBL" id="OWZ20558.1"/>
    </source>
</evidence>